<keyword evidence="2" id="KW-1185">Reference proteome</keyword>
<accession>A0A502EWH2</accession>
<comment type="caution">
    <text evidence="1">The sequence shown here is derived from an EMBL/GenBank/DDBJ whole genome shotgun (WGS) entry which is preliminary data.</text>
</comment>
<evidence type="ECO:0000313" key="2">
    <source>
        <dbReference type="Proteomes" id="UP000319700"/>
    </source>
</evidence>
<reference evidence="1 2" key="1">
    <citation type="journal article" date="2019" name="Environ. Microbiol.">
        <title>Species interactions and distinct microbial communities in high Arctic permafrost affected cryosols are associated with the CH4 and CO2 gas fluxes.</title>
        <authorList>
            <person name="Altshuler I."/>
            <person name="Hamel J."/>
            <person name="Turney S."/>
            <person name="Magnuson E."/>
            <person name="Levesque R."/>
            <person name="Greer C."/>
            <person name="Whyte L.G."/>
        </authorList>
    </citation>
    <scope>NUCLEOTIDE SEQUENCE [LARGE SCALE GENOMIC DNA]</scope>
    <source>
        <strain evidence="1 2">42</strain>
    </source>
</reference>
<dbReference type="Proteomes" id="UP000319700">
    <property type="component" value="Unassembled WGS sequence"/>
</dbReference>
<organism evidence="1 2">
    <name type="scientific">Flavobacterium pectinovorum</name>
    <dbReference type="NCBI Taxonomy" id="29533"/>
    <lineage>
        <taxon>Bacteria</taxon>
        <taxon>Pseudomonadati</taxon>
        <taxon>Bacteroidota</taxon>
        <taxon>Flavobacteriia</taxon>
        <taxon>Flavobacteriales</taxon>
        <taxon>Flavobacteriaceae</taxon>
        <taxon>Flavobacterium</taxon>
    </lineage>
</organism>
<dbReference type="AlphaFoldDB" id="A0A502EWH2"/>
<evidence type="ECO:0000313" key="1">
    <source>
        <dbReference type="EMBL" id="TPG40786.1"/>
    </source>
</evidence>
<protein>
    <submittedName>
        <fullName evidence="1">Uncharacterized protein</fullName>
    </submittedName>
</protein>
<proteinExistence type="predicted"/>
<gene>
    <name evidence="1" type="ORF">EAH81_10595</name>
</gene>
<dbReference type="EMBL" id="RCZH01000006">
    <property type="protein sequence ID" value="TPG40786.1"/>
    <property type="molecule type" value="Genomic_DNA"/>
</dbReference>
<name>A0A502EWH2_9FLAO</name>
<sequence length="66" mass="7667">MAFVILQGFQNLAEEKIPNPTSFLLNNRESQIFFELPPALAGGINWRIYPGFSQNRIENIWLKPYL</sequence>